<dbReference type="EMBL" id="QNRI01000002">
    <property type="protein sequence ID" value="RBP00418.1"/>
    <property type="molecule type" value="Genomic_DNA"/>
</dbReference>
<proteinExistence type="predicted"/>
<keyword evidence="1" id="KW-0472">Membrane</keyword>
<feature type="transmembrane region" description="Helical" evidence="1">
    <location>
        <begin position="176"/>
        <end position="199"/>
    </location>
</feature>
<keyword evidence="3" id="KW-1185">Reference proteome</keyword>
<name>A0A366EDM7_9BACI</name>
<reference evidence="2 3" key="1">
    <citation type="submission" date="2018-06" db="EMBL/GenBank/DDBJ databases">
        <title>Genomic Encyclopedia of Type Strains, Phase IV (KMG-IV): sequencing the most valuable type-strain genomes for metagenomic binning, comparative biology and taxonomic classification.</title>
        <authorList>
            <person name="Goeker M."/>
        </authorList>
    </citation>
    <scope>NUCLEOTIDE SEQUENCE [LARGE SCALE GENOMIC DNA]</scope>
    <source>
        <strain evidence="2 3">DSM 15140</strain>
    </source>
</reference>
<dbReference type="OrthoDB" id="2182676at2"/>
<sequence length="203" mass="23577">MNGKSITTTLDLVFRWITKLAFVNLLWIFFSFVGLGILGIFPATIATLGVVRSWLKGNTDVKIWSTFKQIYKQEFKYANTLGLILVIAGILLYFNFIIIQQAQGEFPFVIPFLFYFVLFLYLCIVIWSFPLTAHNYASVFQQLKNALILGITKIHITIILILLLFSITYFSLDYPVLLLFFTFGLLGLAWMWFTFRVFVKIFK</sequence>
<protein>
    <submittedName>
        <fullName evidence="2">Putative membrane protein YesL</fullName>
    </submittedName>
</protein>
<dbReference type="STRING" id="200904.GCA_900168775_00454"/>
<feature type="transmembrane region" description="Helical" evidence="1">
    <location>
        <begin position="145"/>
        <end position="170"/>
    </location>
</feature>
<feature type="transmembrane region" description="Helical" evidence="1">
    <location>
        <begin position="112"/>
        <end position="133"/>
    </location>
</feature>
<gene>
    <name evidence="2" type="ORF">DES48_102180</name>
</gene>
<dbReference type="AlphaFoldDB" id="A0A366EDM7"/>
<accession>A0A366EDM7</accession>
<comment type="caution">
    <text evidence="2">The sequence shown here is derived from an EMBL/GenBank/DDBJ whole genome shotgun (WGS) entry which is preliminary data.</text>
</comment>
<evidence type="ECO:0000313" key="3">
    <source>
        <dbReference type="Proteomes" id="UP000252254"/>
    </source>
</evidence>
<organism evidence="2 3">
    <name type="scientific">Paraliobacillus ryukyuensis</name>
    <dbReference type="NCBI Taxonomy" id="200904"/>
    <lineage>
        <taxon>Bacteria</taxon>
        <taxon>Bacillati</taxon>
        <taxon>Bacillota</taxon>
        <taxon>Bacilli</taxon>
        <taxon>Bacillales</taxon>
        <taxon>Bacillaceae</taxon>
        <taxon>Paraliobacillus</taxon>
    </lineage>
</organism>
<dbReference type="RefSeq" id="WP_113867117.1">
    <property type="nucleotide sequence ID" value="NZ_BAABQN010000002.1"/>
</dbReference>
<keyword evidence="1" id="KW-1133">Transmembrane helix</keyword>
<dbReference type="Proteomes" id="UP000252254">
    <property type="component" value="Unassembled WGS sequence"/>
</dbReference>
<dbReference type="Pfam" id="PF04854">
    <property type="entry name" value="DUF624"/>
    <property type="match status" value="1"/>
</dbReference>
<evidence type="ECO:0000313" key="2">
    <source>
        <dbReference type="EMBL" id="RBP00418.1"/>
    </source>
</evidence>
<dbReference type="InterPro" id="IPR006938">
    <property type="entry name" value="DUF624"/>
</dbReference>
<evidence type="ECO:0000256" key="1">
    <source>
        <dbReference type="SAM" id="Phobius"/>
    </source>
</evidence>
<keyword evidence="1" id="KW-0812">Transmembrane</keyword>
<feature type="transmembrane region" description="Helical" evidence="1">
    <location>
        <begin position="76"/>
        <end position="100"/>
    </location>
</feature>